<keyword evidence="6 9" id="KW-1133">Transmembrane helix</keyword>
<protein>
    <submittedName>
        <fullName evidence="11">TRAP-type C4-dicarboxylate transport system permease small subunit</fullName>
    </submittedName>
</protein>
<keyword evidence="5 9" id="KW-0812">Transmembrane</keyword>
<dbReference type="GO" id="GO:0022857">
    <property type="term" value="F:transmembrane transporter activity"/>
    <property type="evidence" value="ECO:0007669"/>
    <property type="project" value="TreeGrafter"/>
</dbReference>
<sequence length="168" mass="19063">MKEFYEFIGKAEVFIAKVALAALTALVFGSAIARTLHHPIVWAVDMATFLFAWCVFLSGDVAIRRDKLVSIDLVVTRLPQKAQFYIKLFNQLVIMLFLAALIGFGFWLSYTTRLRTFQGMPTFSYTWVTLSVPVGSLLMLVTTILKVREQLKRGYQRLQSPGSAKEFL</sequence>
<dbReference type="GO" id="GO:0005886">
    <property type="term" value="C:plasma membrane"/>
    <property type="evidence" value="ECO:0007669"/>
    <property type="project" value="UniProtKB-SubCell"/>
</dbReference>
<proteinExistence type="inferred from homology"/>
<evidence type="ECO:0000256" key="7">
    <source>
        <dbReference type="ARBA" id="ARBA00023136"/>
    </source>
</evidence>
<evidence type="ECO:0000256" key="8">
    <source>
        <dbReference type="ARBA" id="ARBA00038436"/>
    </source>
</evidence>
<feature type="transmembrane region" description="Helical" evidence="9">
    <location>
        <begin position="39"/>
        <end position="63"/>
    </location>
</feature>
<dbReference type="Pfam" id="PF04290">
    <property type="entry name" value="DctQ"/>
    <property type="match status" value="1"/>
</dbReference>
<name>A0A4R1RAH7_HYDET</name>
<comment type="caution">
    <text evidence="11">The sequence shown here is derived from an EMBL/GenBank/DDBJ whole genome shotgun (WGS) entry which is preliminary data.</text>
</comment>
<keyword evidence="3" id="KW-1003">Cell membrane</keyword>
<evidence type="ECO:0000256" key="2">
    <source>
        <dbReference type="ARBA" id="ARBA00022448"/>
    </source>
</evidence>
<evidence type="ECO:0000256" key="4">
    <source>
        <dbReference type="ARBA" id="ARBA00022519"/>
    </source>
</evidence>
<evidence type="ECO:0000256" key="1">
    <source>
        <dbReference type="ARBA" id="ARBA00004429"/>
    </source>
</evidence>
<gene>
    <name evidence="11" type="ORF">EDC14_102314</name>
</gene>
<comment type="similarity">
    <text evidence="8">Belongs to the TRAP transporter small permease family.</text>
</comment>
<dbReference type="GO" id="GO:0015740">
    <property type="term" value="P:C4-dicarboxylate transport"/>
    <property type="evidence" value="ECO:0007669"/>
    <property type="project" value="TreeGrafter"/>
</dbReference>
<evidence type="ECO:0000259" key="10">
    <source>
        <dbReference type="Pfam" id="PF04290"/>
    </source>
</evidence>
<feature type="transmembrane region" description="Helical" evidence="9">
    <location>
        <begin position="12"/>
        <end position="33"/>
    </location>
</feature>
<comment type="subcellular location">
    <subcellularLocation>
        <location evidence="1">Cell inner membrane</location>
        <topology evidence="1">Multi-pass membrane protein</topology>
    </subcellularLocation>
</comment>
<dbReference type="InterPro" id="IPR055348">
    <property type="entry name" value="DctQ"/>
</dbReference>
<feature type="transmembrane region" description="Helical" evidence="9">
    <location>
        <begin position="84"/>
        <end position="107"/>
    </location>
</feature>
<dbReference type="InterPro" id="IPR007387">
    <property type="entry name" value="TRAP_DctQ"/>
</dbReference>
<keyword evidence="4" id="KW-0997">Cell inner membrane</keyword>
<evidence type="ECO:0000256" key="9">
    <source>
        <dbReference type="SAM" id="Phobius"/>
    </source>
</evidence>
<evidence type="ECO:0000313" key="12">
    <source>
        <dbReference type="Proteomes" id="UP000295008"/>
    </source>
</evidence>
<dbReference type="RefSeq" id="WP_243662986.1">
    <property type="nucleotide sequence ID" value="NZ_SLUN01000023.1"/>
</dbReference>
<keyword evidence="7 9" id="KW-0472">Membrane</keyword>
<accession>A0A4R1RAH7</accession>
<feature type="transmembrane region" description="Helical" evidence="9">
    <location>
        <begin position="127"/>
        <end position="147"/>
    </location>
</feature>
<dbReference type="Proteomes" id="UP000295008">
    <property type="component" value="Unassembled WGS sequence"/>
</dbReference>
<evidence type="ECO:0000256" key="6">
    <source>
        <dbReference type="ARBA" id="ARBA00022989"/>
    </source>
</evidence>
<keyword evidence="2" id="KW-0813">Transport</keyword>
<dbReference type="PANTHER" id="PTHR35011:SF2">
    <property type="entry name" value="2,3-DIKETO-L-GULONATE TRAP TRANSPORTER SMALL PERMEASE PROTEIN YIAM"/>
    <property type="match status" value="1"/>
</dbReference>
<reference evidence="11 12" key="1">
    <citation type="submission" date="2019-03" db="EMBL/GenBank/DDBJ databases">
        <title>Genomic Encyclopedia of Type Strains, Phase IV (KMG-IV): sequencing the most valuable type-strain genomes for metagenomic binning, comparative biology and taxonomic classification.</title>
        <authorList>
            <person name="Goeker M."/>
        </authorList>
    </citation>
    <scope>NUCLEOTIDE SEQUENCE [LARGE SCALE GENOMIC DNA]</scope>
    <source>
        <strain evidence="11 12">LX-B</strain>
    </source>
</reference>
<dbReference type="AlphaFoldDB" id="A0A4R1RAH7"/>
<feature type="domain" description="Tripartite ATP-independent periplasmic transporters DctQ component" evidence="10">
    <location>
        <begin position="23"/>
        <end position="152"/>
    </location>
</feature>
<organism evidence="11 12">
    <name type="scientific">Hydrogenispora ethanolica</name>
    <dbReference type="NCBI Taxonomy" id="1082276"/>
    <lineage>
        <taxon>Bacteria</taxon>
        <taxon>Bacillati</taxon>
        <taxon>Bacillota</taxon>
        <taxon>Hydrogenispora</taxon>
    </lineage>
</organism>
<keyword evidence="12" id="KW-1185">Reference proteome</keyword>
<evidence type="ECO:0000256" key="5">
    <source>
        <dbReference type="ARBA" id="ARBA00022692"/>
    </source>
</evidence>
<dbReference type="PANTHER" id="PTHR35011">
    <property type="entry name" value="2,3-DIKETO-L-GULONATE TRAP TRANSPORTER SMALL PERMEASE PROTEIN YIAM"/>
    <property type="match status" value="1"/>
</dbReference>
<evidence type="ECO:0000313" key="11">
    <source>
        <dbReference type="EMBL" id="TCL62735.1"/>
    </source>
</evidence>
<dbReference type="EMBL" id="SLUN01000023">
    <property type="protein sequence ID" value="TCL62735.1"/>
    <property type="molecule type" value="Genomic_DNA"/>
</dbReference>
<evidence type="ECO:0000256" key="3">
    <source>
        <dbReference type="ARBA" id="ARBA00022475"/>
    </source>
</evidence>